<gene>
    <name evidence="2" type="ORF">CPB84DRAFT_1742998</name>
</gene>
<feature type="domain" description="N-acetyltransferase" evidence="1">
    <location>
        <begin position="183"/>
        <end position="334"/>
    </location>
</feature>
<dbReference type="CDD" id="cd04301">
    <property type="entry name" value="NAT_SF"/>
    <property type="match status" value="1"/>
</dbReference>
<dbReference type="OrthoDB" id="5372118at2759"/>
<evidence type="ECO:0000259" key="1">
    <source>
        <dbReference type="PROSITE" id="PS51186"/>
    </source>
</evidence>
<dbReference type="Proteomes" id="UP000724874">
    <property type="component" value="Unassembled WGS sequence"/>
</dbReference>
<dbReference type="GO" id="GO:0016747">
    <property type="term" value="F:acyltransferase activity, transferring groups other than amino-acyl groups"/>
    <property type="evidence" value="ECO:0007669"/>
    <property type="project" value="InterPro"/>
</dbReference>
<accession>A0A9P5TSP3</accession>
<dbReference type="EMBL" id="JADNYJ010000004">
    <property type="protein sequence ID" value="KAF8911621.1"/>
    <property type="molecule type" value="Genomic_DNA"/>
</dbReference>
<protein>
    <recommendedName>
        <fullName evidence="1">N-acetyltransferase domain-containing protein</fullName>
    </recommendedName>
</protein>
<dbReference type="InterPro" id="IPR000182">
    <property type="entry name" value="GNAT_dom"/>
</dbReference>
<organism evidence="2 3">
    <name type="scientific">Gymnopilus junonius</name>
    <name type="common">Spectacular rustgill mushroom</name>
    <name type="synonym">Gymnopilus spectabilis subsp. junonius</name>
    <dbReference type="NCBI Taxonomy" id="109634"/>
    <lineage>
        <taxon>Eukaryota</taxon>
        <taxon>Fungi</taxon>
        <taxon>Dikarya</taxon>
        <taxon>Basidiomycota</taxon>
        <taxon>Agaricomycotina</taxon>
        <taxon>Agaricomycetes</taxon>
        <taxon>Agaricomycetidae</taxon>
        <taxon>Agaricales</taxon>
        <taxon>Agaricineae</taxon>
        <taxon>Hymenogastraceae</taxon>
        <taxon>Gymnopilus</taxon>
    </lineage>
</organism>
<proteinExistence type="predicted"/>
<comment type="caution">
    <text evidence="2">The sequence shown here is derived from an EMBL/GenBank/DDBJ whole genome shotgun (WGS) entry which is preliminary data.</text>
</comment>
<dbReference type="Pfam" id="PF00583">
    <property type="entry name" value="Acetyltransf_1"/>
    <property type="match status" value="1"/>
</dbReference>
<dbReference type="InterPro" id="IPR016181">
    <property type="entry name" value="Acyl_CoA_acyltransferase"/>
</dbReference>
<sequence>MSSASATVATRASEVPLFARQCLEANPLTANLILPTLYKCLHMEREGRPLQDQLWIVIHIEHQVIFIVSCTTGYMEHTQYSSSLPVPYASLHPPPSHPLCKWSLSNYAKRLPSARILNICSPRLVSITFAQLWTQLTGVIAERDPYYHAKISYLTRETFINKNMPPLPGALCDLRPGVLLTLPALRSCATDSRLIAYPPFTLSKEQARREAQILVESGSVWVYSVTYQGQRPMIASIVATTRNTQTTATVTKVFTHPNFRGQGCAEVLVRKVCKELLNAGKQYIVLYVGLANRAANVYKKVGFVGIGDGASSYPGVDPWLELGFDQSFVQMGHW</sequence>
<dbReference type="SUPFAM" id="SSF55729">
    <property type="entry name" value="Acyl-CoA N-acyltransferases (Nat)"/>
    <property type="match status" value="1"/>
</dbReference>
<dbReference type="AlphaFoldDB" id="A0A9P5TSP3"/>
<name>A0A9P5TSP3_GYMJU</name>
<reference evidence="2" key="1">
    <citation type="submission" date="2020-11" db="EMBL/GenBank/DDBJ databases">
        <authorList>
            <consortium name="DOE Joint Genome Institute"/>
            <person name="Ahrendt S."/>
            <person name="Riley R."/>
            <person name="Andreopoulos W."/>
            <person name="LaButti K."/>
            <person name="Pangilinan J."/>
            <person name="Ruiz-duenas F.J."/>
            <person name="Barrasa J.M."/>
            <person name="Sanchez-Garcia M."/>
            <person name="Camarero S."/>
            <person name="Miyauchi S."/>
            <person name="Serrano A."/>
            <person name="Linde D."/>
            <person name="Babiker R."/>
            <person name="Drula E."/>
            <person name="Ayuso-Fernandez I."/>
            <person name="Pacheco R."/>
            <person name="Padilla G."/>
            <person name="Ferreira P."/>
            <person name="Barriuso J."/>
            <person name="Kellner H."/>
            <person name="Castanera R."/>
            <person name="Alfaro M."/>
            <person name="Ramirez L."/>
            <person name="Pisabarro A.G."/>
            <person name="Kuo A."/>
            <person name="Tritt A."/>
            <person name="Lipzen A."/>
            <person name="He G."/>
            <person name="Yan M."/>
            <person name="Ng V."/>
            <person name="Cullen D."/>
            <person name="Martin F."/>
            <person name="Rosso M.-N."/>
            <person name="Henrissat B."/>
            <person name="Hibbett D."/>
            <person name="Martinez A.T."/>
            <person name="Grigoriev I.V."/>
        </authorList>
    </citation>
    <scope>NUCLEOTIDE SEQUENCE</scope>
    <source>
        <strain evidence="2">AH 44721</strain>
    </source>
</reference>
<dbReference type="PROSITE" id="PS51186">
    <property type="entry name" value="GNAT"/>
    <property type="match status" value="1"/>
</dbReference>
<keyword evidence="3" id="KW-1185">Reference proteome</keyword>
<dbReference type="Gene3D" id="3.40.630.30">
    <property type="match status" value="1"/>
</dbReference>
<evidence type="ECO:0000313" key="3">
    <source>
        <dbReference type="Proteomes" id="UP000724874"/>
    </source>
</evidence>
<evidence type="ECO:0000313" key="2">
    <source>
        <dbReference type="EMBL" id="KAF8911621.1"/>
    </source>
</evidence>